<dbReference type="Pfam" id="PF13460">
    <property type="entry name" value="NAD_binding_10"/>
    <property type="match status" value="1"/>
</dbReference>
<organism evidence="2 3">
    <name type="scientific">Ornithinimicrobium faecis</name>
    <dbReference type="NCBI Taxonomy" id="2934158"/>
    <lineage>
        <taxon>Bacteria</taxon>
        <taxon>Bacillati</taxon>
        <taxon>Actinomycetota</taxon>
        <taxon>Actinomycetes</taxon>
        <taxon>Micrococcales</taxon>
        <taxon>Ornithinimicrobiaceae</taxon>
        <taxon>Ornithinimicrobium</taxon>
    </lineage>
</organism>
<dbReference type="Gene3D" id="3.40.50.720">
    <property type="entry name" value="NAD(P)-binding Rossmann-like Domain"/>
    <property type="match status" value="1"/>
</dbReference>
<name>A0ABY4YYP7_9MICO</name>
<dbReference type="PANTHER" id="PTHR47129">
    <property type="entry name" value="QUINONE OXIDOREDUCTASE 2"/>
    <property type="match status" value="1"/>
</dbReference>
<dbReference type="PANTHER" id="PTHR47129:SF1">
    <property type="entry name" value="NMRA-LIKE DOMAIN-CONTAINING PROTEIN"/>
    <property type="match status" value="1"/>
</dbReference>
<dbReference type="InterPro" id="IPR016040">
    <property type="entry name" value="NAD(P)-bd_dom"/>
</dbReference>
<gene>
    <name evidence="2" type="ORF">NF556_09795</name>
</gene>
<accession>A0ABY4YYP7</accession>
<dbReference type="SUPFAM" id="SSF51735">
    <property type="entry name" value="NAD(P)-binding Rossmann-fold domains"/>
    <property type="match status" value="1"/>
</dbReference>
<dbReference type="InterPro" id="IPR052718">
    <property type="entry name" value="NmrA-type_oxidoreductase"/>
</dbReference>
<evidence type="ECO:0000313" key="2">
    <source>
        <dbReference type="EMBL" id="USQ81908.1"/>
    </source>
</evidence>
<dbReference type="CDD" id="cd05269">
    <property type="entry name" value="TMR_SDR_a"/>
    <property type="match status" value="1"/>
</dbReference>
<reference evidence="2" key="1">
    <citation type="submission" date="2022-06" db="EMBL/GenBank/DDBJ databases">
        <title>Ornithinimicrobium HY1793.</title>
        <authorList>
            <person name="Huang Y."/>
        </authorList>
    </citation>
    <scope>NUCLEOTIDE SEQUENCE</scope>
    <source>
        <strain evidence="2">HY1793</strain>
    </source>
</reference>
<dbReference type="EMBL" id="CP099489">
    <property type="protein sequence ID" value="USQ81908.1"/>
    <property type="molecule type" value="Genomic_DNA"/>
</dbReference>
<dbReference type="RefSeq" id="WP_252595444.1">
    <property type="nucleotide sequence ID" value="NZ_CP099489.1"/>
</dbReference>
<keyword evidence="3" id="KW-1185">Reference proteome</keyword>
<proteinExistence type="predicted"/>
<evidence type="ECO:0000259" key="1">
    <source>
        <dbReference type="Pfam" id="PF13460"/>
    </source>
</evidence>
<sequence>MAIVVTGATGHFGRLVVESLLERGVPAGDILATGRSTERLTELQARGVRTAVLDFDAPADGVLSAGDVLLLVSASEVGQRARQHQNVIDAAVRAGVSTIAYTSLLDAAESDLILAPEHKVTEEALQASGLPVTILRNGWYTENFEPALAQAQATGAVLGSTAGGRISAAPRADFAEAAAVVLTTEGHQGKVYELAGDNSFTLDDLATAFGDVLNTEVSHRDVDADTHREMLAAAGLADGLVGFLVAVDQSTAQGALESSSTDLSQLIGRPTEPLATTVQGWSPSRAA</sequence>
<evidence type="ECO:0000313" key="3">
    <source>
        <dbReference type="Proteomes" id="UP001056455"/>
    </source>
</evidence>
<feature type="domain" description="NAD(P)-binding" evidence="1">
    <location>
        <begin position="7"/>
        <end position="183"/>
    </location>
</feature>
<dbReference type="InterPro" id="IPR036291">
    <property type="entry name" value="NAD(P)-bd_dom_sf"/>
</dbReference>
<dbReference type="Proteomes" id="UP001056455">
    <property type="component" value="Chromosome"/>
</dbReference>
<protein>
    <submittedName>
        <fullName evidence="2">SDR family oxidoreductase</fullName>
    </submittedName>
</protein>
<dbReference type="Gene3D" id="3.90.25.10">
    <property type="entry name" value="UDP-galactose 4-epimerase, domain 1"/>
    <property type="match status" value="1"/>
</dbReference>